<gene>
    <name evidence="5" type="ORF">Tco_1019390</name>
</gene>
<dbReference type="EMBL" id="BQNB010017850">
    <property type="protein sequence ID" value="GJT67910.1"/>
    <property type="molecule type" value="Genomic_DNA"/>
</dbReference>
<evidence type="ECO:0000256" key="2">
    <source>
        <dbReference type="ARBA" id="ARBA00022670"/>
    </source>
</evidence>
<evidence type="ECO:0000313" key="5">
    <source>
        <dbReference type="EMBL" id="GJT67910.1"/>
    </source>
</evidence>
<keyword evidence="3" id="KW-0378">Hydrolase</keyword>
<dbReference type="InterPro" id="IPR003653">
    <property type="entry name" value="Peptidase_C48_C"/>
</dbReference>
<dbReference type="SUPFAM" id="SSF54001">
    <property type="entry name" value="Cysteine proteinases"/>
    <property type="match status" value="1"/>
</dbReference>
<sequence>MESFGPSIAVEDNVLDAWAEYLNFNERLHNLSSPLRAFLPTFVVTKEFRNATLSADVRYNLFTDYIKKEIVKDKRWVDFKDVEMVFIPVSNDRHQFVEVLNLKTNDVCVLDSRTIFKDEAKKPKKSCKKGSRIENDTLSTILHADFGRYLTSIGHTKASAIFHAGLNYLRMQCQTNSKAANCGVYAMRHMETFMGKTREKCECGLDIEGRKLTTQINKLRVKYAAKILLFGCNIHLNKVGDLVNGKQ</sequence>
<keyword evidence="6" id="KW-1185">Reference proteome</keyword>
<protein>
    <submittedName>
        <fullName evidence="5">C2 calcium-dependent membrane-targeting protein</fullName>
    </submittedName>
</protein>
<evidence type="ECO:0000256" key="1">
    <source>
        <dbReference type="ARBA" id="ARBA00005234"/>
    </source>
</evidence>
<comment type="similarity">
    <text evidence="1">Belongs to the peptidase C48 family.</text>
</comment>
<evidence type="ECO:0000259" key="4">
    <source>
        <dbReference type="PROSITE" id="PS50600"/>
    </source>
</evidence>
<accession>A0ABQ5FX35</accession>
<reference evidence="5" key="2">
    <citation type="submission" date="2022-01" db="EMBL/GenBank/DDBJ databases">
        <authorList>
            <person name="Yamashiro T."/>
            <person name="Shiraishi A."/>
            <person name="Satake H."/>
            <person name="Nakayama K."/>
        </authorList>
    </citation>
    <scope>NUCLEOTIDE SEQUENCE</scope>
</reference>
<dbReference type="Proteomes" id="UP001151760">
    <property type="component" value="Unassembled WGS sequence"/>
</dbReference>
<dbReference type="PROSITE" id="PS50600">
    <property type="entry name" value="ULP_PROTEASE"/>
    <property type="match status" value="1"/>
</dbReference>
<dbReference type="InterPro" id="IPR038765">
    <property type="entry name" value="Papain-like_cys_pep_sf"/>
</dbReference>
<reference evidence="5" key="1">
    <citation type="journal article" date="2022" name="Int. J. Mol. Sci.">
        <title>Draft Genome of Tanacetum Coccineum: Genomic Comparison of Closely Related Tanacetum-Family Plants.</title>
        <authorList>
            <person name="Yamashiro T."/>
            <person name="Shiraishi A."/>
            <person name="Nakayama K."/>
            <person name="Satake H."/>
        </authorList>
    </citation>
    <scope>NUCLEOTIDE SEQUENCE</scope>
</reference>
<proteinExistence type="inferred from homology"/>
<keyword evidence="2" id="KW-0645">Protease</keyword>
<evidence type="ECO:0000256" key="3">
    <source>
        <dbReference type="ARBA" id="ARBA00022801"/>
    </source>
</evidence>
<name>A0ABQ5FX35_9ASTR</name>
<organism evidence="5 6">
    <name type="scientific">Tanacetum coccineum</name>
    <dbReference type="NCBI Taxonomy" id="301880"/>
    <lineage>
        <taxon>Eukaryota</taxon>
        <taxon>Viridiplantae</taxon>
        <taxon>Streptophyta</taxon>
        <taxon>Embryophyta</taxon>
        <taxon>Tracheophyta</taxon>
        <taxon>Spermatophyta</taxon>
        <taxon>Magnoliopsida</taxon>
        <taxon>eudicotyledons</taxon>
        <taxon>Gunneridae</taxon>
        <taxon>Pentapetalae</taxon>
        <taxon>asterids</taxon>
        <taxon>campanulids</taxon>
        <taxon>Asterales</taxon>
        <taxon>Asteraceae</taxon>
        <taxon>Asteroideae</taxon>
        <taxon>Anthemideae</taxon>
        <taxon>Anthemidinae</taxon>
        <taxon>Tanacetum</taxon>
    </lineage>
</organism>
<dbReference type="Gene3D" id="3.40.395.10">
    <property type="entry name" value="Adenoviral Proteinase, Chain A"/>
    <property type="match status" value="1"/>
</dbReference>
<evidence type="ECO:0000313" key="6">
    <source>
        <dbReference type="Proteomes" id="UP001151760"/>
    </source>
</evidence>
<comment type="caution">
    <text evidence="5">The sequence shown here is derived from an EMBL/GenBank/DDBJ whole genome shotgun (WGS) entry which is preliminary data.</text>
</comment>
<feature type="domain" description="Ubiquitin-like protease family profile" evidence="4">
    <location>
        <begin position="1"/>
        <end position="193"/>
    </location>
</feature>